<dbReference type="SMART" id="SM01152">
    <property type="entry name" value="DUF167"/>
    <property type="match status" value="1"/>
</dbReference>
<evidence type="ECO:0000313" key="4">
    <source>
        <dbReference type="EMBL" id="CDI02438.1"/>
    </source>
</evidence>
<dbReference type="STRING" id="1400863.BN873_300059"/>
<feature type="compositionally biased region" description="Pro residues" evidence="3">
    <location>
        <begin position="88"/>
        <end position="101"/>
    </location>
</feature>
<dbReference type="PANTHER" id="PTHR13420">
    <property type="entry name" value="UPF0235 PROTEIN C15ORF40"/>
    <property type="match status" value="1"/>
</dbReference>
<dbReference type="HAMAP" id="MF_00634">
    <property type="entry name" value="UPF0235"/>
    <property type="match status" value="1"/>
</dbReference>
<dbReference type="NCBIfam" id="TIGR00251">
    <property type="entry name" value="DUF167 family protein"/>
    <property type="match status" value="1"/>
</dbReference>
<dbReference type="PANTHER" id="PTHR13420:SF7">
    <property type="entry name" value="UPF0235 PROTEIN C15ORF40"/>
    <property type="match status" value="1"/>
</dbReference>
<dbReference type="InterPro" id="IPR003746">
    <property type="entry name" value="DUF167"/>
</dbReference>
<accession>W6MD33</accession>
<dbReference type="AlphaFoldDB" id="W6MD33"/>
<dbReference type="Pfam" id="PF02594">
    <property type="entry name" value="DUF167"/>
    <property type="match status" value="1"/>
</dbReference>
<proteinExistence type="inferred from homology"/>
<dbReference type="RefSeq" id="WP_048672638.1">
    <property type="nucleotide sequence ID" value="NZ_CBTJ020000037.1"/>
</dbReference>
<dbReference type="Gene3D" id="3.30.1200.10">
    <property type="entry name" value="YggU-like"/>
    <property type="match status" value="1"/>
</dbReference>
<reference evidence="4" key="1">
    <citation type="submission" date="2013-07" db="EMBL/GenBank/DDBJ databases">
        <authorList>
            <person name="McIlroy S."/>
        </authorList>
    </citation>
    <scope>NUCLEOTIDE SEQUENCE [LARGE SCALE GENOMIC DNA]</scope>
    <source>
        <strain evidence="4">Run_A_D11</strain>
    </source>
</reference>
<keyword evidence="5" id="KW-1185">Reference proteome</keyword>
<dbReference type="OrthoDB" id="9800587at2"/>
<dbReference type="GO" id="GO:0005737">
    <property type="term" value="C:cytoplasm"/>
    <property type="evidence" value="ECO:0007669"/>
    <property type="project" value="TreeGrafter"/>
</dbReference>
<sequence length="108" mass="11825">MTEPWYGWDGADLIVRVRVQPRASGDEWLEPVDGPARVRITAPPVDGKANAHLRKFLASLFDVAQSQVMVLAGETGRDKRLRIIAPRRLPPGIQPADPPGPVQGGKIR</sequence>
<dbReference type="EMBL" id="CBTJ020000037">
    <property type="protein sequence ID" value="CDI02438.1"/>
    <property type="molecule type" value="Genomic_DNA"/>
</dbReference>
<feature type="region of interest" description="Disordered" evidence="3">
    <location>
        <begin position="87"/>
        <end position="108"/>
    </location>
</feature>
<comment type="similarity">
    <text evidence="1 2">Belongs to the UPF0235 family.</text>
</comment>
<organism evidence="4 5">
    <name type="scientific">Candidatus Competibacter denitrificans Run_A_D11</name>
    <dbReference type="NCBI Taxonomy" id="1400863"/>
    <lineage>
        <taxon>Bacteria</taxon>
        <taxon>Pseudomonadati</taxon>
        <taxon>Pseudomonadota</taxon>
        <taxon>Gammaproteobacteria</taxon>
        <taxon>Candidatus Competibacteraceae</taxon>
        <taxon>Candidatus Competibacter</taxon>
    </lineage>
</organism>
<comment type="caution">
    <text evidence="4">The sequence shown here is derived from an EMBL/GenBank/DDBJ whole genome shotgun (WGS) entry which is preliminary data.</text>
</comment>
<dbReference type="Proteomes" id="UP000035760">
    <property type="component" value="Unassembled WGS sequence"/>
</dbReference>
<evidence type="ECO:0000313" key="5">
    <source>
        <dbReference type="Proteomes" id="UP000035760"/>
    </source>
</evidence>
<evidence type="ECO:0000256" key="1">
    <source>
        <dbReference type="ARBA" id="ARBA00010364"/>
    </source>
</evidence>
<evidence type="ECO:0000256" key="2">
    <source>
        <dbReference type="HAMAP-Rule" id="MF_00634"/>
    </source>
</evidence>
<reference evidence="4" key="2">
    <citation type="submission" date="2014-03" db="EMBL/GenBank/DDBJ databases">
        <title>Candidatus Competibacter-lineage genomes retrieved from metagenomes reveal functional metabolic diversity.</title>
        <authorList>
            <person name="McIlroy S.J."/>
            <person name="Albertsen M."/>
            <person name="Andresen E.K."/>
            <person name="Saunders A.M."/>
            <person name="Kristiansen R."/>
            <person name="Stokholm-Bjerregaard M."/>
            <person name="Nielsen K.L."/>
            <person name="Nielsen P.H."/>
        </authorList>
    </citation>
    <scope>NUCLEOTIDE SEQUENCE</scope>
    <source>
        <strain evidence="4">Run_A_D11</strain>
    </source>
</reference>
<name>W6MD33_9GAMM</name>
<dbReference type="InterPro" id="IPR036591">
    <property type="entry name" value="YggU-like_sf"/>
</dbReference>
<evidence type="ECO:0000256" key="3">
    <source>
        <dbReference type="SAM" id="MobiDB-lite"/>
    </source>
</evidence>
<gene>
    <name evidence="4" type="ORF">BN873_300059</name>
</gene>
<dbReference type="SUPFAM" id="SSF69786">
    <property type="entry name" value="YggU-like"/>
    <property type="match status" value="1"/>
</dbReference>
<protein>
    <recommendedName>
        <fullName evidence="2">UPF0235 protein BN873_300059</fullName>
    </recommendedName>
</protein>